<gene>
    <name evidence="3" type="ORF">FRZ54_00055</name>
</gene>
<feature type="domain" description="EamA" evidence="2">
    <location>
        <begin position="16"/>
        <end position="140"/>
    </location>
</feature>
<dbReference type="PANTHER" id="PTHR22911:SF76">
    <property type="entry name" value="EAMA DOMAIN-CONTAINING PROTEIN"/>
    <property type="match status" value="1"/>
</dbReference>
<feature type="transmembrane region" description="Helical" evidence="1">
    <location>
        <begin position="95"/>
        <end position="117"/>
    </location>
</feature>
<feature type="transmembrane region" description="Helical" evidence="1">
    <location>
        <begin position="12"/>
        <end position="30"/>
    </location>
</feature>
<protein>
    <submittedName>
        <fullName evidence="3">DMT family transporter</fullName>
    </submittedName>
</protein>
<organism evidence="3 4">
    <name type="scientific">Mucilaginibacter ginsenosidivorans</name>
    <dbReference type="NCBI Taxonomy" id="398053"/>
    <lineage>
        <taxon>Bacteria</taxon>
        <taxon>Pseudomonadati</taxon>
        <taxon>Bacteroidota</taxon>
        <taxon>Sphingobacteriia</taxon>
        <taxon>Sphingobacteriales</taxon>
        <taxon>Sphingobacteriaceae</taxon>
        <taxon>Mucilaginibacter</taxon>
    </lineage>
</organism>
<feature type="transmembrane region" description="Helical" evidence="1">
    <location>
        <begin position="183"/>
        <end position="203"/>
    </location>
</feature>
<feature type="transmembrane region" description="Helical" evidence="1">
    <location>
        <begin position="152"/>
        <end position="171"/>
    </location>
</feature>
<dbReference type="Pfam" id="PF00892">
    <property type="entry name" value="EamA"/>
    <property type="match status" value="2"/>
</dbReference>
<accession>A0A5B8UQT7</accession>
<proteinExistence type="predicted"/>
<feature type="transmembrane region" description="Helical" evidence="1">
    <location>
        <begin position="69"/>
        <end position="89"/>
    </location>
</feature>
<dbReference type="Proteomes" id="UP000321479">
    <property type="component" value="Chromosome"/>
</dbReference>
<evidence type="ECO:0000313" key="3">
    <source>
        <dbReference type="EMBL" id="QEC61035.1"/>
    </source>
</evidence>
<feature type="transmembrane region" description="Helical" evidence="1">
    <location>
        <begin position="269"/>
        <end position="287"/>
    </location>
</feature>
<keyword evidence="1" id="KW-1133">Transmembrane helix</keyword>
<keyword evidence="4" id="KW-1185">Reference proteome</keyword>
<keyword evidence="1" id="KW-0812">Transmembrane</keyword>
<feature type="transmembrane region" description="Helical" evidence="1">
    <location>
        <begin position="244"/>
        <end position="263"/>
    </location>
</feature>
<dbReference type="PANTHER" id="PTHR22911">
    <property type="entry name" value="ACYL-MALONYL CONDENSING ENZYME-RELATED"/>
    <property type="match status" value="1"/>
</dbReference>
<dbReference type="OrthoDB" id="1523209at2"/>
<reference evidence="3 4" key="1">
    <citation type="journal article" date="2017" name="Curr. Microbiol.">
        <title>Mucilaginibacter ginsenosidivorans sp. nov., Isolated from Soil of Ginseng Field.</title>
        <authorList>
            <person name="Kim M.M."/>
            <person name="Siddiqi M.Z."/>
            <person name="Im W.T."/>
        </authorList>
    </citation>
    <scope>NUCLEOTIDE SEQUENCE [LARGE SCALE GENOMIC DNA]</scope>
    <source>
        <strain evidence="3 4">Gsoil 3017</strain>
    </source>
</reference>
<evidence type="ECO:0000259" key="2">
    <source>
        <dbReference type="Pfam" id="PF00892"/>
    </source>
</evidence>
<sequence length="296" mass="32460">MYFCRHKYIMNPKVSLVIGIVCISFSPIFVKLAEAAPLASGFYRIFIAWLFLAPYCIAGKKLKIGYKDLAVALLGGVVFGADIAVWNISLMKISATISTLIANLAPVWVGLLSFLVLRKKSGALFWTGTWVAIGGMVILVGANNILHLQFNIGLIYALVASLFYAVYIMITKGILQKITTVTFMFYNMLGASAFLLIICGYQHTELLHFPTATWLNLLGMGIVCQLAGWITINYAINHMEATRVSIALLSQTVIAGIWAAFFLHETLELKEIAGSIIVLAGIAVTFLKKKTQVIKV</sequence>
<evidence type="ECO:0000256" key="1">
    <source>
        <dbReference type="SAM" id="Phobius"/>
    </source>
</evidence>
<dbReference type="EMBL" id="CP042436">
    <property type="protein sequence ID" value="QEC61035.1"/>
    <property type="molecule type" value="Genomic_DNA"/>
</dbReference>
<feature type="domain" description="EamA" evidence="2">
    <location>
        <begin position="152"/>
        <end position="286"/>
    </location>
</feature>
<feature type="transmembrane region" description="Helical" evidence="1">
    <location>
        <begin position="36"/>
        <end position="57"/>
    </location>
</feature>
<dbReference type="GO" id="GO:0016020">
    <property type="term" value="C:membrane"/>
    <property type="evidence" value="ECO:0007669"/>
    <property type="project" value="InterPro"/>
</dbReference>
<dbReference type="KEGG" id="mgin:FRZ54_00055"/>
<evidence type="ECO:0000313" key="4">
    <source>
        <dbReference type="Proteomes" id="UP000321479"/>
    </source>
</evidence>
<dbReference type="InterPro" id="IPR000620">
    <property type="entry name" value="EamA_dom"/>
</dbReference>
<dbReference type="SUPFAM" id="SSF103481">
    <property type="entry name" value="Multidrug resistance efflux transporter EmrE"/>
    <property type="match status" value="2"/>
</dbReference>
<feature type="transmembrane region" description="Helical" evidence="1">
    <location>
        <begin position="124"/>
        <end position="146"/>
    </location>
</feature>
<name>A0A5B8UQT7_9SPHI</name>
<dbReference type="AlphaFoldDB" id="A0A5B8UQT7"/>
<keyword evidence="1" id="KW-0472">Membrane</keyword>
<feature type="transmembrane region" description="Helical" evidence="1">
    <location>
        <begin position="215"/>
        <end position="232"/>
    </location>
</feature>
<dbReference type="InterPro" id="IPR037185">
    <property type="entry name" value="EmrE-like"/>
</dbReference>